<reference evidence="7 8" key="1">
    <citation type="submission" date="2016-08" db="EMBL/GenBank/DDBJ databases">
        <title>A Parts List for Fungal Cellulosomes Revealed by Comparative Genomics.</title>
        <authorList>
            <consortium name="DOE Joint Genome Institute"/>
            <person name="Haitjema C.H."/>
            <person name="Gilmore S.P."/>
            <person name="Henske J.K."/>
            <person name="Solomon K.V."/>
            <person name="De Groot R."/>
            <person name="Kuo A."/>
            <person name="Mondo S.J."/>
            <person name="Salamov A.A."/>
            <person name="Labutti K."/>
            <person name="Zhao Z."/>
            <person name="Chiniquy J."/>
            <person name="Barry K."/>
            <person name="Brewer H.M."/>
            <person name="Purvine S.O."/>
            <person name="Wright A.T."/>
            <person name="Boxma B."/>
            <person name="Van Alen T."/>
            <person name="Hackstein J.H."/>
            <person name="Baker S.E."/>
            <person name="Grigoriev I.V."/>
            <person name="O'Malley M.A."/>
        </authorList>
    </citation>
    <scope>NUCLEOTIDE SEQUENCE [LARGE SCALE GENOMIC DNA]</scope>
    <source>
        <strain evidence="7 8">G1</strain>
    </source>
</reference>
<dbReference type="InterPro" id="IPR022755">
    <property type="entry name" value="Znf_C2H2_jaz"/>
</dbReference>
<evidence type="ECO:0000256" key="4">
    <source>
        <dbReference type="PROSITE-ProRule" id="PRU00042"/>
    </source>
</evidence>
<protein>
    <recommendedName>
        <fullName evidence="6">C2H2-type domain-containing protein</fullName>
    </recommendedName>
</protein>
<keyword evidence="8" id="KW-1185">Reference proteome</keyword>
<evidence type="ECO:0000256" key="3">
    <source>
        <dbReference type="ARBA" id="ARBA00022833"/>
    </source>
</evidence>
<dbReference type="EMBL" id="MCOG01000025">
    <property type="protein sequence ID" value="ORY75581.1"/>
    <property type="molecule type" value="Genomic_DNA"/>
</dbReference>
<evidence type="ECO:0000313" key="7">
    <source>
        <dbReference type="EMBL" id="ORY75581.1"/>
    </source>
</evidence>
<dbReference type="SUPFAM" id="SSF57667">
    <property type="entry name" value="beta-beta-alpha zinc fingers"/>
    <property type="match status" value="1"/>
</dbReference>
<dbReference type="AlphaFoldDB" id="A0A1Y2EVF2"/>
<evidence type="ECO:0000259" key="6">
    <source>
        <dbReference type="PROSITE" id="PS50157"/>
    </source>
</evidence>
<evidence type="ECO:0000256" key="1">
    <source>
        <dbReference type="ARBA" id="ARBA00022723"/>
    </source>
</evidence>
<dbReference type="PROSITE" id="PS50157">
    <property type="entry name" value="ZINC_FINGER_C2H2_2"/>
    <property type="match status" value="1"/>
</dbReference>
<dbReference type="SMART" id="SM00355">
    <property type="entry name" value="ZnF_C2H2"/>
    <property type="match status" value="1"/>
</dbReference>
<dbReference type="InterPro" id="IPR036236">
    <property type="entry name" value="Znf_C2H2_sf"/>
</dbReference>
<keyword evidence="1" id="KW-0479">Metal-binding</keyword>
<proteinExistence type="predicted"/>
<organism evidence="7 8">
    <name type="scientific">Neocallimastix californiae</name>
    <dbReference type="NCBI Taxonomy" id="1754190"/>
    <lineage>
        <taxon>Eukaryota</taxon>
        <taxon>Fungi</taxon>
        <taxon>Fungi incertae sedis</taxon>
        <taxon>Chytridiomycota</taxon>
        <taxon>Chytridiomycota incertae sedis</taxon>
        <taxon>Neocallimastigomycetes</taxon>
        <taxon>Neocallimastigales</taxon>
        <taxon>Neocallimastigaceae</taxon>
        <taxon>Neocallimastix</taxon>
    </lineage>
</organism>
<dbReference type="PROSITE" id="PS00028">
    <property type="entry name" value="ZINC_FINGER_C2H2_1"/>
    <property type="match status" value="1"/>
</dbReference>
<gene>
    <name evidence="7" type="ORF">LY90DRAFT_699009</name>
</gene>
<name>A0A1Y2EVF2_9FUNG</name>
<keyword evidence="3" id="KW-0862">Zinc</keyword>
<feature type="domain" description="C2H2-type" evidence="6">
    <location>
        <begin position="113"/>
        <end position="142"/>
    </location>
</feature>
<dbReference type="InterPro" id="IPR013087">
    <property type="entry name" value="Znf_C2H2_type"/>
</dbReference>
<feature type="compositionally biased region" description="Polar residues" evidence="5">
    <location>
        <begin position="246"/>
        <end position="263"/>
    </location>
</feature>
<keyword evidence="2 4" id="KW-0863">Zinc-finger</keyword>
<feature type="region of interest" description="Disordered" evidence="5">
    <location>
        <begin position="134"/>
        <end position="172"/>
    </location>
</feature>
<evidence type="ECO:0000256" key="5">
    <source>
        <dbReference type="SAM" id="MobiDB-lite"/>
    </source>
</evidence>
<dbReference type="Pfam" id="PF12171">
    <property type="entry name" value="zf-C2H2_jaz"/>
    <property type="match status" value="1"/>
</dbReference>
<dbReference type="Gene3D" id="3.30.160.60">
    <property type="entry name" value="Classic Zinc Finger"/>
    <property type="match status" value="1"/>
</dbReference>
<dbReference type="Proteomes" id="UP000193920">
    <property type="component" value="Unassembled WGS sequence"/>
</dbReference>
<sequence length="548" mass="63349">MEIDFLPDPSIYQVIPYSITPEKFKEMNIFGPPSRLEPFYLLENRYELFKPNFTSSVSERYLKSTTSLSSRRKSNISLSNISLSESTDTISTDTSSVSSIKNSSSIESINKQYKCNICRKTFSTEATYNNHIKTQKHKALVEKENAKNNKNKKNNKNNKKNQKKRNTENLSISTSQNAAAIEAYKKLKQAEKIKKSHPSVAANVYWNAATVFWNCKLAQETANTLHQLLIILLQHENRQVKKKSSKSNISQLNSPPTKQPPELTTAQISQTVYLSCIALARLISENYDSRYKKWQSEDEFDEDEENVALEATTLYLMALKERFGLCIDSVQEFSDLLTTTTMDYSKFKENCNVILRKCNPVAILTKNNESAFYLMLNEVASFHSRLMPDHISLVLYGIASAHAFKEERWEDYSNVNKRICKIFNSLNFYWLSCDCLKDASRGVDLQLLCDALMLSIRMDDRVNCKILEKQIKKILKNKDIPFDVQYLLDLSKCIRYNDYLWLEESGGNFMDIDRENCLSDDEDDDSSYVNIHNIEQLYINVKNRMDRL</sequence>
<feature type="compositionally biased region" description="Basic residues" evidence="5">
    <location>
        <begin position="149"/>
        <end position="164"/>
    </location>
</feature>
<dbReference type="GO" id="GO:0008270">
    <property type="term" value="F:zinc ion binding"/>
    <property type="evidence" value="ECO:0007669"/>
    <property type="project" value="UniProtKB-KW"/>
</dbReference>
<comment type="caution">
    <text evidence="7">The sequence shown here is derived from an EMBL/GenBank/DDBJ whole genome shotgun (WGS) entry which is preliminary data.</text>
</comment>
<evidence type="ECO:0000313" key="8">
    <source>
        <dbReference type="Proteomes" id="UP000193920"/>
    </source>
</evidence>
<feature type="region of interest" description="Disordered" evidence="5">
    <location>
        <begin position="242"/>
        <end position="263"/>
    </location>
</feature>
<evidence type="ECO:0000256" key="2">
    <source>
        <dbReference type="ARBA" id="ARBA00022771"/>
    </source>
</evidence>
<accession>A0A1Y2EVF2</accession>
<dbReference type="OrthoDB" id="2108430at2759"/>